<sequence>METFKYAAPVAGALGYSVQDTSLAIGLMANSGIKASQAGTALRAGLTNLVKPTDSMAAMMEKYGISIENSDGKMKSFKEVMSDLREKMGGLDEATQASAVATIFGKILCHLI</sequence>
<evidence type="ECO:0000259" key="2">
    <source>
        <dbReference type="Pfam" id="PF10145"/>
    </source>
</evidence>
<name>A0A9P1P9F8_PARSO</name>
<dbReference type="Proteomes" id="UP000049685">
    <property type="component" value="Unassembled WGS sequence"/>
</dbReference>
<evidence type="ECO:0000256" key="1">
    <source>
        <dbReference type="ARBA" id="ARBA00022612"/>
    </source>
</evidence>
<evidence type="ECO:0000313" key="4">
    <source>
        <dbReference type="Proteomes" id="UP000049685"/>
    </source>
</evidence>
<gene>
    <name evidence="3" type="ORF">UMC4404_09541</name>
</gene>
<reference evidence="4" key="1">
    <citation type="submission" date="2015-01" db="EMBL/GenBank/DDBJ databases">
        <authorList>
            <person name="Aslett A.Martin."/>
            <person name="De Silva Nishadi"/>
        </authorList>
    </citation>
    <scope>NUCLEOTIDE SEQUENCE [LARGE SCALE GENOMIC DNA]</scope>
    <source>
        <strain evidence="4">UMC4404</strain>
    </source>
</reference>
<dbReference type="NCBIfam" id="TIGR01760">
    <property type="entry name" value="tape_meas_TP901"/>
    <property type="match status" value="1"/>
</dbReference>
<dbReference type="RefSeq" id="WP_057558024.1">
    <property type="nucleotide sequence ID" value="NZ_CDNY01000003.1"/>
</dbReference>
<evidence type="ECO:0000313" key="3">
    <source>
        <dbReference type="EMBL" id="CEO32974.1"/>
    </source>
</evidence>
<protein>
    <submittedName>
        <fullName evidence="3">Phage tail tape measure protein</fullName>
    </submittedName>
</protein>
<keyword evidence="1" id="KW-1188">Viral release from host cell</keyword>
<dbReference type="AlphaFoldDB" id="A0A9P1P9F8"/>
<accession>A0A9P1P9F8</accession>
<organism evidence="3 4">
    <name type="scientific">Paraclostridium sordellii</name>
    <name type="common">Clostridium sordellii</name>
    <dbReference type="NCBI Taxonomy" id="1505"/>
    <lineage>
        <taxon>Bacteria</taxon>
        <taxon>Bacillati</taxon>
        <taxon>Bacillota</taxon>
        <taxon>Clostridia</taxon>
        <taxon>Peptostreptococcales</taxon>
        <taxon>Peptostreptococcaceae</taxon>
        <taxon>Paraclostridium</taxon>
    </lineage>
</organism>
<dbReference type="Pfam" id="PF10145">
    <property type="entry name" value="PhageMin_Tail"/>
    <property type="match status" value="1"/>
</dbReference>
<dbReference type="EMBL" id="CDNY01000003">
    <property type="protein sequence ID" value="CEO32974.1"/>
    <property type="molecule type" value="Genomic_DNA"/>
</dbReference>
<dbReference type="PANTHER" id="PTHR37813:SF1">
    <property type="entry name" value="FELS-2 PROPHAGE PROTEIN"/>
    <property type="match status" value="1"/>
</dbReference>
<proteinExistence type="predicted"/>
<comment type="caution">
    <text evidence="3">The sequence shown here is derived from an EMBL/GenBank/DDBJ whole genome shotgun (WGS) entry which is preliminary data.</text>
</comment>
<feature type="domain" description="Phage tail tape measure protein" evidence="2">
    <location>
        <begin position="2"/>
        <end position="105"/>
    </location>
</feature>
<dbReference type="InterPro" id="IPR010090">
    <property type="entry name" value="Phage_tape_meas"/>
</dbReference>
<dbReference type="PANTHER" id="PTHR37813">
    <property type="entry name" value="FELS-2 PROPHAGE PROTEIN"/>
    <property type="match status" value="1"/>
</dbReference>